<evidence type="ECO:0000256" key="12">
    <source>
        <dbReference type="PROSITE-ProRule" id="PRU10143"/>
    </source>
</evidence>
<keyword evidence="9" id="KW-0675">Receptor</keyword>
<dbReference type="GO" id="GO:0015344">
    <property type="term" value="F:siderophore uptake transmembrane transporter activity"/>
    <property type="evidence" value="ECO:0007669"/>
    <property type="project" value="TreeGrafter"/>
</dbReference>
<dbReference type="SUPFAM" id="SSF56935">
    <property type="entry name" value="Porins"/>
    <property type="match status" value="1"/>
</dbReference>
<organism evidence="18 19">
    <name type="scientific">Neisseria canis</name>
    <dbReference type="NCBI Taxonomy" id="493"/>
    <lineage>
        <taxon>Bacteria</taxon>
        <taxon>Pseudomonadati</taxon>
        <taxon>Pseudomonadota</taxon>
        <taxon>Betaproteobacteria</taxon>
        <taxon>Neisseriales</taxon>
        <taxon>Neisseriaceae</taxon>
        <taxon>Neisseria</taxon>
    </lineage>
</organism>
<feature type="domain" description="TonB-dependent receptor plug" evidence="17">
    <location>
        <begin position="53"/>
        <end position="159"/>
    </location>
</feature>
<dbReference type="PANTHER" id="PTHR30069:SF29">
    <property type="entry name" value="HEMOGLOBIN AND HEMOGLOBIN-HAPTOGLOBIN-BINDING PROTEIN 1-RELATED"/>
    <property type="match status" value="1"/>
</dbReference>
<evidence type="ECO:0000256" key="11">
    <source>
        <dbReference type="PROSITE-ProRule" id="PRU01360"/>
    </source>
</evidence>
<evidence type="ECO:0000256" key="7">
    <source>
        <dbReference type="ARBA" id="ARBA00023077"/>
    </source>
</evidence>
<keyword evidence="5 11" id="KW-0812">Transmembrane</keyword>
<dbReference type="AlphaFoldDB" id="A0A1X3CXR2"/>
<feature type="short sequence motif" description="TonB C-terminal box" evidence="13">
    <location>
        <begin position="758"/>
        <end position="775"/>
    </location>
</feature>
<gene>
    <name evidence="18" type="primary">hpuB_2</name>
    <name evidence="18" type="ORF">NCTC10296_02433</name>
</gene>
<evidence type="ECO:0000313" key="18">
    <source>
        <dbReference type="EMBL" id="VEF03657.1"/>
    </source>
</evidence>
<evidence type="ECO:0000256" key="14">
    <source>
        <dbReference type="RuleBase" id="RU003357"/>
    </source>
</evidence>
<dbReference type="InterPro" id="IPR039426">
    <property type="entry name" value="TonB-dep_rcpt-like"/>
</dbReference>
<dbReference type="Pfam" id="PF07715">
    <property type="entry name" value="Plug"/>
    <property type="match status" value="1"/>
</dbReference>
<evidence type="ECO:0000256" key="4">
    <source>
        <dbReference type="ARBA" id="ARBA00022452"/>
    </source>
</evidence>
<keyword evidence="7 12" id="KW-0798">TonB box</keyword>
<dbReference type="InterPro" id="IPR000531">
    <property type="entry name" value="Beta-barrel_TonB"/>
</dbReference>
<dbReference type="InterPro" id="IPR010949">
    <property type="entry name" value="TonB_Hb/transfer/lactofer_rcpt"/>
</dbReference>
<evidence type="ECO:0000313" key="19">
    <source>
        <dbReference type="Proteomes" id="UP000279284"/>
    </source>
</evidence>
<dbReference type="InterPro" id="IPR012910">
    <property type="entry name" value="Plug_dom"/>
</dbReference>
<dbReference type="InterPro" id="IPR037066">
    <property type="entry name" value="Plug_dom_sf"/>
</dbReference>
<dbReference type="GO" id="GO:0044718">
    <property type="term" value="P:siderophore transmembrane transport"/>
    <property type="evidence" value="ECO:0007669"/>
    <property type="project" value="TreeGrafter"/>
</dbReference>
<feature type="signal peptide" evidence="15">
    <location>
        <begin position="1"/>
        <end position="23"/>
    </location>
</feature>
<evidence type="ECO:0000259" key="16">
    <source>
        <dbReference type="Pfam" id="PF00593"/>
    </source>
</evidence>
<keyword evidence="19" id="KW-1185">Reference proteome</keyword>
<keyword evidence="4 11" id="KW-1134">Transmembrane beta strand</keyword>
<dbReference type="GO" id="GO:0009279">
    <property type="term" value="C:cell outer membrane"/>
    <property type="evidence" value="ECO:0007669"/>
    <property type="project" value="UniProtKB-SubCell"/>
</dbReference>
<proteinExistence type="inferred from homology"/>
<feature type="domain" description="TonB-dependent receptor-like beta-barrel" evidence="16">
    <location>
        <begin position="251"/>
        <end position="725"/>
    </location>
</feature>
<dbReference type="InterPro" id="IPR010917">
    <property type="entry name" value="TonB_rcpt_CS"/>
</dbReference>
<dbReference type="InterPro" id="IPR036942">
    <property type="entry name" value="Beta-barrel_TonB_sf"/>
</dbReference>
<accession>A0A1X3CXR2</accession>
<dbReference type="Gene3D" id="2.170.130.10">
    <property type="entry name" value="TonB-dependent receptor, plug domain"/>
    <property type="match status" value="1"/>
</dbReference>
<evidence type="ECO:0000256" key="6">
    <source>
        <dbReference type="ARBA" id="ARBA00022729"/>
    </source>
</evidence>
<dbReference type="Pfam" id="PF00593">
    <property type="entry name" value="TonB_dep_Rec_b-barrel"/>
    <property type="match status" value="1"/>
</dbReference>
<dbReference type="CDD" id="cd01347">
    <property type="entry name" value="ligand_gated_channel"/>
    <property type="match status" value="1"/>
</dbReference>
<keyword evidence="6 15" id="KW-0732">Signal</keyword>
<dbReference type="Gene3D" id="2.40.170.20">
    <property type="entry name" value="TonB-dependent receptor, beta-barrel domain"/>
    <property type="match status" value="1"/>
</dbReference>
<dbReference type="OrthoDB" id="9764669at2"/>
<evidence type="ECO:0000256" key="8">
    <source>
        <dbReference type="ARBA" id="ARBA00023136"/>
    </source>
</evidence>
<evidence type="ECO:0000256" key="10">
    <source>
        <dbReference type="ARBA" id="ARBA00023237"/>
    </source>
</evidence>
<dbReference type="PANTHER" id="PTHR30069">
    <property type="entry name" value="TONB-DEPENDENT OUTER MEMBRANE RECEPTOR"/>
    <property type="match status" value="1"/>
</dbReference>
<feature type="chain" id="PRO_5030037519" evidence="15">
    <location>
        <begin position="24"/>
        <end position="775"/>
    </location>
</feature>
<evidence type="ECO:0000256" key="1">
    <source>
        <dbReference type="ARBA" id="ARBA00004571"/>
    </source>
</evidence>
<protein>
    <submittedName>
        <fullName evidence="18">Hemoglobin-haptoglobin utilization protein B</fullName>
    </submittedName>
</protein>
<comment type="similarity">
    <text evidence="2 11 14">Belongs to the TonB-dependent receptor family.</text>
</comment>
<feature type="short sequence motif" description="TonB box" evidence="12">
    <location>
        <begin position="41"/>
        <end position="47"/>
    </location>
</feature>
<dbReference type="PROSITE" id="PS52016">
    <property type="entry name" value="TONB_DEPENDENT_REC_3"/>
    <property type="match status" value="1"/>
</dbReference>
<reference evidence="18 19" key="1">
    <citation type="submission" date="2018-12" db="EMBL/GenBank/DDBJ databases">
        <authorList>
            <consortium name="Pathogen Informatics"/>
        </authorList>
    </citation>
    <scope>NUCLEOTIDE SEQUENCE [LARGE SCALE GENOMIC DNA]</scope>
    <source>
        <strain evidence="18 19">NCTC10296</strain>
    </source>
</reference>
<dbReference type="PROSITE" id="PS00430">
    <property type="entry name" value="TONB_DEPENDENT_REC_1"/>
    <property type="match status" value="1"/>
</dbReference>
<evidence type="ECO:0000256" key="3">
    <source>
        <dbReference type="ARBA" id="ARBA00022448"/>
    </source>
</evidence>
<evidence type="ECO:0000256" key="2">
    <source>
        <dbReference type="ARBA" id="ARBA00009810"/>
    </source>
</evidence>
<dbReference type="InterPro" id="IPR010916">
    <property type="entry name" value="TonB_box_CS"/>
</dbReference>
<evidence type="ECO:0000256" key="5">
    <source>
        <dbReference type="ARBA" id="ARBA00022692"/>
    </source>
</evidence>
<keyword evidence="8 11" id="KW-0472">Membrane</keyword>
<dbReference type="PROSITE" id="PS01156">
    <property type="entry name" value="TONB_DEPENDENT_REC_2"/>
    <property type="match status" value="1"/>
</dbReference>
<name>A0A1X3CXR2_9NEIS</name>
<evidence type="ECO:0000256" key="9">
    <source>
        <dbReference type="ARBA" id="ARBA00023170"/>
    </source>
</evidence>
<evidence type="ECO:0000256" key="15">
    <source>
        <dbReference type="SAM" id="SignalP"/>
    </source>
</evidence>
<dbReference type="RefSeq" id="WP_085416579.1">
    <property type="nucleotide sequence ID" value="NZ_CAUJPY010000013.1"/>
</dbReference>
<dbReference type="STRING" id="493.BWD07_06620"/>
<dbReference type="NCBIfam" id="TIGR01786">
    <property type="entry name" value="TonB-hemlactrns"/>
    <property type="match status" value="1"/>
</dbReference>
<dbReference type="Proteomes" id="UP000279284">
    <property type="component" value="Chromosome"/>
</dbReference>
<evidence type="ECO:0000256" key="13">
    <source>
        <dbReference type="PROSITE-ProRule" id="PRU10144"/>
    </source>
</evidence>
<sequence length="775" mass="87870">MMKTRLLPIAAMVGIAFNMPAYADTVEAADNNQAETTEVETVTVKGKRQGQVTTERKTRKDIDNEMIRDTRDLVRYSTDVGIADNGRHLKGFAMRGVEGNRVGVSVDGVSVPDFQENSLYSRYGNFNSSRLTIDSELVNNIDVVKGSDSFNSGSGYLGGGVNYRTLSAEDIVLPDNSFGAMIRGAYATKNREWVKTMGAGFLGEKADAVVLYSHRYGHELKSRGYGPATYGNDSGVPDPATHRYNSYLAKLGYQFNDNHRAGIAVNGQHGSNYVDERSYVLSGWREADDTHKRVNANVYYEYQPNSGRLAFLRTEADYSNTEVGALTHNGSFLYDSNFDPIGKEEPFEHKNRKMYTQFKRISLRMDSQPFDFLGSHTLRFKTFVARNDFKNNNHDTNKFGLDKKYSIQNPSKTTQYGFSLLDDISWNDRFSGHIGVRYDHTRVKPLPFILPCTTCNQEPLSATTFTGWSGTLGLNAQMNQTWRTGYHLASGYRVPTASEMYFSFENYAGTWRQNPNLKAERSLTHTLFLESKNDKGALDVNLYQTNYRNFLFEQENIIENTNPYCDDYFESLGFCTKTIQTPVQQMVNLDKAKVRGIEVKGQLNLGEWMPAVKGLKLVGGLGYSRGKLSNGASLLSIQPLKGIVGLDYEQPDGKWGIFNRLTYTRAKKAEDTKYWKHRYNFRTRSYSDPELLIYQWLNKSAAVFDVYGYVRPNKNLILRAGVYNVFNRKYNTWDTMRGLNEISPSTTNTVDDKGKGLERFYAPGRNYAVSLEYKF</sequence>
<evidence type="ECO:0000259" key="17">
    <source>
        <dbReference type="Pfam" id="PF07715"/>
    </source>
</evidence>
<keyword evidence="3 11" id="KW-0813">Transport</keyword>
<dbReference type="EMBL" id="LR134313">
    <property type="protein sequence ID" value="VEF03657.1"/>
    <property type="molecule type" value="Genomic_DNA"/>
</dbReference>
<dbReference type="KEGG" id="nci:NCTC10296_02433"/>
<keyword evidence="10 11" id="KW-0998">Cell outer membrane</keyword>
<comment type="subcellular location">
    <subcellularLocation>
        <location evidence="1 11">Cell outer membrane</location>
        <topology evidence="1 11">Multi-pass membrane protein</topology>
    </subcellularLocation>
</comment>